<dbReference type="PANTHER" id="PTHR37012">
    <property type="entry name" value="B-ZIP TRANSCRIPTION FACTOR (EUROFUNG)-RELATED"/>
    <property type="match status" value="1"/>
</dbReference>
<accession>A0A8H6GNJ4</accession>
<reference evidence="2 3" key="1">
    <citation type="journal article" date="2020" name="bioRxiv">
        <title>A chromosome-scale genome assembly for the Fusarium oxysporum strain Fo5176 to establish a model Arabidopsis-fungal pathosystem.</title>
        <authorList>
            <person name="Fokkens L."/>
            <person name="Guo L."/>
            <person name="Dora S."/>
            <person name="Wang B."/>
            <person name="Ye K."/>
            <person name="Sanchez-Rodriguez C."/>
            <person name="Croll D."/>
        </authorList>
    </citation>
    <scope>NUCLEOTIDE SEQUENCE [LARGE SCALE GENOMIC DNA]</scope>
    <source>
        <strain evidence="2 3">Fo5176</strain>
    </source>
</reference>
<dbReference type="InterPro" id="IPR046347">
    <property type="entry name" value="bZIP_sf"/>
</dbReference>
<gene>
    <name evidence="2" type="ORF">HZS61_014978</name>
</gene>
<dbReference type="SUPFAM" id="SSF57959">
    <property type="entry name" value="Leucine zipper domain"/>
    <property type="match status" value="1"/>
</dbReference>
<dbReference type="EMBL" id="JACDXP010000007">
    <property type="protein sequence ID" value="KAF6520720.1"/>
    <property type="molecule type" value="Genomic_DNA"/>
</dbReference>
<evidence type="ECO:0000313" key="2">
    <source>
        <dbReference type="EMBL" id="KAF6520720.1"/>
    </source>
</evidence>
<comment type="caution">
    <text evidence="2">The sequence shown here is derived from an EMBL/GenBank/DDBJ whole genome shotgun (WGS) entry which is preliminary data.</text>
</comment>
<dbReference type="CDD" id="cd14688">
    <property type="entry name" value="bZIP_YAP"/>
    <property type="match status" value="1"/>
</dbReference>
<dbReference type="Gene3D" id="1.20.5.170">
    <property type="match status" value="1"/>
</dbReference>
<name>A0A8H6GNJ4_FUSOX</name>
<evidence type="ECO:0000256" key="1">
    <source>
        <dbReference type="SAM" id="MobiDB-lite"/>
    </source>
</evidence>
<feature type="region of interest" description="Disordered" evidence="1">
    <location>
        <begin position="1"/>
        <end position="23"/>
    </location>
</feature>
<dbReference type="PANTHER" id="PTHR37012:SF2">
    <property type="entry name" value="BZIP DOMAIN-CONTAINING PROTEIN-RELATED"/>
    <property type="match status" value="1"/>
</dbReference>
<organism evidence="2 3">
    <name type="scientific">Fusarium oxysporum f. sp. conglutinans</name>
    <dbReference type="NCBI Taxonomy" id="100902"/>
    <lineage>
        <taxon>Eukaryota</taxon>
        <taxon>Fungi</taxon>
        <taxon>Dikarya</taxon>
        <taxon>Ascomycota</taxon>
        <taxon>Pezizomycotina</taxon>
        <taxon>Sordariomycetes</taxon>
        <taxon>Hypocreomycetidae</taxon>
        <taxon>Hypocreales</taxon>
        <taxon>Nectriaceae</taxon>
        <taxon>Fusarium</taxon>
        <taxon>Fusarium oxysporum species complex</taxon>
    </lineage>
</organism>
<dbReference type="AlphaFoldDB" id="A0A8H6GNJ4"/>
<dbReference type="Proteomes" id="UP000593570">
    <property type="component" value="Unassembled WGS sequence"/>
</dbReference>
<evidence type="ECO:0008006" key="4">
    <source>
        <dbReference type="Google" id="ProtNLM"/>
    </source>
</evidence>
<evidence type="ECO:0000313" key="3">
    <source>
        <dbReference type="Proteomes" id="UP000593570"/>
    </source>
</evidence>
<dbReference type="GO" id="GO:0003700">
    <property type="term" value="F:DNA-binding transcription factor activity"/>
    <property type="evidence" value="ECO:0007669"/>
    <property type="project" value="InterPro"/>
</dbReference>
<proteinExistence type="predicted"/>
<protein>
    <recommendedName>
        <fullName evidence="4">BZIP domain-containing protein</fullName>
    </recommendedName>
</protein>
<sequence>MPPTKRKAVNALDPSERKRAQNRISQQCLREKNITYIRNLEETIDLLQKVATGSDPQDRYPVLLDAHLKLIAENRKLEDALLRLRKKLLSFGQAANAAAGEYHFVPVPRRGIINTGIR</sequence>